<dbReference type="PANTHER" id="PTHR30237:SF2">
    <property type="entry name" value="MUREIN TETRAPEPTIDE CARBOXYPEPTIDASE"/>
    <property type="match status" value="1"/>
</dbReference>
<feature type="domain" description="LD-carboxypeptidase N-terminal" evidence="7">
    <location>
        <begin position="13"/>
        <end position="129"/>
    </location>
</feature>
<dbReference type="PANTHER" id="PTHR30237">
    <property type="entry name" value="MURAMOYLTETRAPEPTIDE CARBOXYPEPTIDASE"/>
    <property type="match status" value="1"/>
</dbReference>
<dbReference type="InterPro" id="IPR027461">
    <property type="entry name" value="Carboxypeptidase_A_C_sf"/>
</dbReference>
<dbReference type="OrthoDB" id="9807329at2"/>
<dbReference type="InterPro" id="IPR029062">
    <property type="entry name" value="Class_I_gatase-like"/>
</dbReference>
<feature type="active site" description="Nucleophile" evidence="6">
    <location>
        <position position="110"/>
    </location>
</feature>
<dbReference type="PIRSF" id="PIRSF028757">
    <property type="entry name" value="LD-carboxypeptidase"/>
    <property type="match status" value="1"/>
</dbReference>
<keyword evidence="2 9" id="KW-0121">Carboxypeptidase</keyword>
<dbReference type="InterPro" id="IPR040921">
    <property type="entry name" value="Peptidase_S66C"/>
</dbReference>
<evidence type="ECO:0000256" key="4">
    <source>
        <dbReference type="ARBA" id="ARBA00022801"/>
    </source>
</evidence>
<evidence type="ECO:0000256" key="5">
    <source>
        <dbReference type="ARBA" id="ARBA00022825"/>
    </source>
</evidence>
<evidence type="ECO:0000259" key="8">
    <source>
        <dbReference type="Pfam" id="PF17676"/>
    </source>
</evidence>
<dbReference type="GO" id="GO:0006508">
    <property type="term" value="P:proteolysis"/>
    <property type="evidence" value="ECO:0007669"/>
    <property type="project" value="UniProtKB-KW"/>
</dbReference>
<keyword evidence="3" id="KW-0645">Protease</keyword>
<dbReference type="InterPro" id="IPR027478">
    <property type="entry name" value="LdcA_N"/>
</dbReference>
<comment type="similarity">
    <text evidence="1">Belongs to the peptidase S66 family.</text>
</comment>
<dbReference type="Gene3D" id="3.50.30.60">
    <property type="entry name" value="LD-carboxypeptidase A C-terminal domain-like"/>
    <property type="match status" value="1"/>
</dbReference>
<dbReference type="Pfam" id="PF02016">
    <property type="entry name" value="Peptidase_S66"/>
    <property type="match status" value="1"/>
</dbReference>
<evidence type="ECO:0000313" key="9">
    <source>
        <dbReference type="EMBL" id="SHH99453.1"/>
    </source>
</evidence>
<dbReference type="GO" id="GO:0008236">
    <property type="term" value="F:serine-type peptidase activity"/>
    <property type="evidence" value="ECO:0007669"/>
    <property type="project" value="UniProtKB-KW"/>
</dbReference>
<dbReference type="CDD" id="cd07025">
    <property type="entry name" value="Peptidase_S66"/>
    <property type="match status" value="1"/>
</dbReference>
<name>A0A1M5XJK8_9BACT</name>
<dbReference type="InterPro" id="IPR040449">
    <property type="entry name" value="Peptidase_S66_N"/>
</dbReference>
<evidence type="ECO:0000256" key="2">
    <source>
        <dbReference type="ARBA" id="ARBA00022645"/>
    </source>
</evidence>
<dbReference type="SUPFAM" id="SSF141986">
    <property type="entry name" value="LD-carboxypeptidase A C-terminal domain-like"/>
    <property type="match status" value="1"/>
</dbReference>
<reference evidence="9 10" key="1">
    <citation type="submission" date="2016-11" db="EMBL/GenBank/DDBJ databases">
        <authorList>
            <person name="Jaros S."/>
            <person name="Januszkiewicz K."/>
            <person name="Wedrychowicz H."/>
        </authorList>
    </citation>
    <scope>NUCLEOTIDE SEQUENCE [LARGE SCALE GENOMIC DNA]</scope>
    <source>
        <strain evidence="9 10">DSM 24574</strain>
    </source>
</reference>
<dbReference type="STRING" id="947013.SAMN04488109_6584"/>
<organism evidence="9 10">
    <name type="scientific">Chryseolinea serpens</name>
    <dbReference type="NCBI Taxonomy" id="947013"/>
    <lineage>
        <taxon>Bacteria</taxon>
        <taxon>Pseudomonadati</taxon>
        <taxon>Bacteroidota</taxon>
        <taxon>Cytophagia</taxon>
        <taxon>Cytophagales</taxon>
        <taxon>Fulvivirgaceae</taxon>
        <taxon>Chryseolinea</taxon>
    </lineage>
</organism>
<evidence type="ECO:0000313" key="10">
    <source>
        <dbReference type="Proteomes" id="UP000184212"/>
    </source>
</evidence>
<keyword evidence="4" id="KW-0378">Hydrolase</keyword>
<dbReference type="EMBL" id="FQWQ01000006">
    <property type="protein sequence ID" value="SHH99453.1"/>
    <property type="molecule type" value="Genomic_DNA"/>
</dbReference>
<protein>
    <submittedName>
        <fullName evidence="9">Muramoyltetrapeptide carboxypeptidase</fullName>
    </submittedName>
</protein>
<dbReference type="Gene3D" id="3.40.50.10740">
    <property type="entry name" value="Class I glutamine amidotransferase-like"/>
    <property type="match status" value="1"/>
</dbReference>
<gene>
    <name evidence="9" type="ORF">SAMN04488109_6584</name>
</gene>
<evidence type="ECO:0000259" key="7">
    <source>
        <dbReference type="Pfam" id="PF02016"/>
    </source>
</evidence>
<dbReference type="AlphaFoldDB" id="A0A1M5XJK8"/>
<feature type="active site" description="Charge relay system" evidence="6">
    <location>
        <position position="203"/>
    </location>
</feature>
<sequence length="316" mass="34738">MIRPPFLSTGDTVALAATGRKVSSAQMQKAMEVLSSWGLNVLQTPHLFNEAHGYLAGNDETRLRDFQQMLDDKNVHAIFCARGGYGTTRILDCLDFTSLLEKPKWIVGFSDVTALHLKLLQLRIESIHGTMPILYPSAGVEPSLESLKKILFGEDFTLQATFHKANRMGQATGPILGGNLSLLTDALGTSCEPDTVGKILVIEEIDEYKYRLDRMLTHLRRAGKLDHLAGLIIGHMTDIKDPDPAFGEEIAAMVMDKIDDTPYPVAFNFPIGHENPNLAWRHGSLMSLDVNPTGSMLQPATGLLREAYIIGPGSKK</sequence>
<dbReference type="GO" id="GO:0004180">
    <property type="term" value="F:carboxypeptidase activity"/>
    <property type="evidence" value="ECO:0007669"/>
    <property type="project" value="UniProtKB-KW"/>
</dbReference>
<evidence type="ECO:0000256" key="6">
    <source>
        <dbReference type="PIRSR" id="PIRSR028757-1"/>
    </source>
</evidence>
<dbReference type="SUPFAM" id="SSF52317">
    <property type="entry name" value="Class I glutamine amidotransferase-like"/>
    <property type="match status" value="1"/>
</dbReference>
<proteinExistence type="inferred from homology"/>
<dbReference type="Proteomes" id="UP000184212">
    <property type="component" value="Unassembled WGS sequence"/>
</dbReference>
<feature type="active site" description="Charge relay system" evidence="6">
    <location>
        <position position="273"/>
    </location>
</feature>
<evidence type="ECO:0000256" key="3">
    <source>
        <dbReference type="ARBA" id="ARBA00022670"/>
    </source>
</evidence>
<keyword evidence="10" id="KW-1185">Reference proteome</keyword>
<accession>A0A1M5XJK8</accession>
<keyword evidence="5" id="KW-0720">Serine protease</keyword>
<feature type="domain" description="LD-carboxypeptidase C-terminal" evidence="8">
    <location>
        <begin position="172"/>
        <end position="286"/>
    </location>
</feature>
<dbReference type="Pfam" id="PF17676">
    <property type="entry name" value="Peptidase_S66C"/>
    <property type="match status" value="1"/>
</dbReference>
<dbReference type="RefSeq" id="WP_073143052.1">
    <property type="nucleotide sequence ID" value="NZ_FQWQ01000006.1"/>
</dbReference>
<evidence type="ECO:0000256" key="1">
    <source>
        <dbReference type="ARBA" id="ARBA00010233"/>
    </source>
</evidence>
<dbReference type="InterPro" id="IPR003507">
    <property type="entry name" value="S66_fam"/>
</dbReference>